<keyword evidence="1" id="KW-0648">Protein biosynthesis</keyword>
<comment type="catalytic activity">
    <reaction evidence="1">
        <text>L-aspartyl-tRNA(Asn) + L-glutamine + ATP + H2O = L-asparaginyl-tRNA(Asn) + L-glutamate + ADP + phosphate + 2 H(+)</text>
        <dbReference type="Rhea" id="RHEA:14513"/>
        <dbReference type="Rhea" id="RHEA-COMP:9674"/>
        <dbReference type="Rhea" id="RHEA-COMP:9677"/>
        <dbReference type="ChEBI" id="CHEBI:15377"/>
        <dbReference type="ChEBI" id="CHEBI:15378"/>
        <dbReference type="ChEBI" id="CHEBI:29985"/>
        <dbReference type="ChEBI" id="CHEBI:30616"/>
        <dbReference type="ChEBI" id="CHEBI:43474"/>
        <dbReference type="ChEBI" id="CHEBI:58359"/>
        <dbReference type="ChEBI" id="CHEBI:78515"/>
        <dbReference type="ChEBI" id="CHEBI:78516"/>
        <dbReference type="ChEBI" id="CHEBI:456216"/>
    </reaction>
</comment>
<dbReference type="GO" id="GO:0005524">
    <property type="term" value="F:ATP binding"/>
    <property type="evidence" value="ECO:0007669"/>
    <property type="project" value="UniProtKB-KW"/>
</dbReference>
<sequence>MSLKLEEVEYIAKLAHLDLSAEEKARYREQLSDILDHIAMLNKLDTSGISPMANAVEGASPLRADEAREPLDREALLKNAPDAKDGQFKVPAVFGEKRQILPPPEGGARGGQK</sequence>
<dbReference type="PANTHER" id="PTHR15004">
    <property type="entry name" value="GLUTAMYL-TRNA(GLN) AMIDOTRANSFERASE SUBUNIT C, MITOCHONDRIAL"/>
    <property type="match status" value="1"/>
</dbReference>
<dbReference type="SUPFAM" id="SSF141000">
    <property type="entry name" value="Glu-tRNAGln amidotransferase C subunit"/>
    <property type="match status" value="1"/>
</dbReference>
<dbReference type="InterPro" id="IPR036113">
    <property type="entry name" value="Asp/Glu-ADT_sf_sub_c"/>
</dbReference>
<dbReference type="InterPro" id="IPR003837">
    <property type="entry name" value="GatC"/>
</dbReference>
<evidence type="ECO:0000313" key="3">
    <source>
        <dbReference type="Proteomes" id="UP000614469"/>
    </source>
</evidence>
<comment type="similarity">
    <text evidence="1">Belongs to the GatC family.</text>
</comment>
<organism evidence="2 3">
    <name type="scientific">Candidatus Desulfolinea nitratireducens</name>
    <dbReference type="NCBI Taxonomy" id="2841698"/>
    <lineage>
        <taxon>Bacteria</taxon>
        <taxon>Bacillati</taxon>
        <taxon>Chloroflexota</taxon>
        <taxon>Anaerolineae</taxon>
        <taxon>Anaerolineales</taxon>
        <taxon>Anaerolineales incertae sedis</taxon>
        <taxon>Candidatus Desulfolinea</taxon>
    </lineage>
</organism>
<dbReference type="HAMAP" id="MF_00122">
    <property type="entry name" value="GatC"/>
    <property type="match status" value="1"/>
</dbReference>
<comment type="caution">
    <text evidence="2">The sequence shown here is derived from an EMBL/GenBank/DDBJ whole genome shotgun (WGS) entry which is preliminary data.</text>
</comment>
<keyword evidence="1" id="KW-0436">Ligase</keyword>
<keyword evidence="1" id="KW-0547">Nucleotide-binding</keyword>
<dbReference type="GO" id="GO:0070681">
    <property type="term" value="P:glutaminyl-tRNAGln biosynthesis via transamidation"/>
    <property type="evidence" value="ECO:0007669"/>
    <property type="project" value="TreeGrafter"/>
</dbReference>
<dbReference type="GO" id="GO:0006450">
    <property type="term" value="P:regulation of translational fidelity"/>
    <property type="evidence" value="ECO:0007669"/>
    <property type="project" value="InterPro"/>
</dbReference>
<keyword evidence="1" id="KW-0067">ATP-binding</keyword>
<dbReference type="GO" id="GO:0050567">
    <property type="term" value="F:glutaminyl-tRNA synthase (glutamine-hydrolyzing) activity"/>
    <property type="evidence" value="ECO:0007669"/>
    <property type="project" value="UniProtKB-UniRule"/>
</dbReference>
<dbReference type="PANTHER" id="PTHR15004:SF0">
    <property type="entry name" value="GLUTAMYL-TRNA(GLN) AMIDOTRANSFERASE SUBUNIT C, MITOCHONDRIAL"/>
    <property type="match status" value="1"/>
</dbReference>
<dbReference type="AlphaFoldDB" id="A0A8J6TIW8"/>
<comment type="catalytic activity">
    <reaction evidence="1">
        <text>L-glutamyl-tRNA(Gln) + L-glutamine + ATP + H2O = L-glutaminyl-tRNA(Gln) + L-glutamate + ADP + phosphate + H(+)</text>
        <dbReference type="Rhea" id="RHEA:17521"/>
        <dbReference type="Rhea" id="RHEA-COMP:9681"/>
        <dbReference type="Rhea" id="RHEA-COMP:9684"/>
        <dbReference type="ChEBI" id="CHEBI:15377"/>
        <dbReference type="ChEBI" id="CHEBI:15378"/>
        <dbReference type="ChEBI" id="CHEBI:29985"/>
        <dbReference type="ChEBI" id="CHEBI:30616"/>
        <dbReference type="ChEBI" id="CHEBI:43474"/>
        <dbReference type="ChEBI" id="CHEBI:58359"/>
        <dbReference type="ChEBI" id="CHEBI:78520"/>
        <dbReference type="ChEBI" id="CHEBI:78521"/>
        <dbReference type="ChEBI" id="CHEBI:456216"/>
    </reaction>
</comment>
<evidence type="ECO:0000313" key="2">
    <source>
        <dbReference type="EMBL" id="MBC8334752.1"/>
    </source>
</evidence>
<reference evidence="2 3" key="1">
    <citation type="submission" date="2020-08" db="EMBL/GenBank/DDBJ databases">
        <title>Bridging the membrane lipid divide: bacteria of the FCB group superphylum have the potential to synthesize archaeal ether lipids.</title>
        <authorList>
            <person name="Villanueva L."/>
            <person name="Von Meijenfeldt F.A.B."/>
            <person name="Westbye A.B."/>
            <person name="Yadav S."/>
            <person name="Hopmans E.C."/>
            <person name="Dutilh B.E."/>
            <person name="Sinninghe Damste J.S."/>
        </authorList>
    </citation>
    <scope>NUCLEOTIDE SEQUENCE [LARGE SCALE GENOMIC DNA]</scope>
    <source>
        <strain evidence="2">NIOZ-UU36</strain>
    </source>
</reference>
<accession>A0A8J6TIW8</accession>
<evidence type="ECO:0000256" key="1">
    <source>
        <dbReference type="HAMAP-Rule" id="MF_00122"/>
    </source>
</evidence>
<dbReference type="EMBL" id="JACNJN010000078">
    <property type="protein sequence ID" value="MBC8334752.1"/>
    <property type="molecule type" value="Genomic_DNA"/>
</dbReference>
<dbReference type="EC" id="6.3.5.-" evidence="1"/>
<dbReference type="GO" id="GO:0006412">
    <property type="term" value="P:translation"/>
    <property type="evidence" value="ECO:0007669"/>
    <property type="project" value="UniProtKB-UniRule"/>
</dbReference>
<dbReference type="Gene3D" id="1.10.20.60">
    <property type="entry name" value="Glu-tRNAGln amidotransferase C subunit, N-terminal domain"/>
    <property type="match status" value="1"/>
</dbReference>
<proteinExistence type="inferred from homology"/>
<dbReference type="Proteomes" id="UP000614469">
    <property type="component" value="Unassembled WGS sequence"/>
</dbReference>
<comment type="function">
    <text evidence="1">Allows the formation of correctly charged Asn-tRNA(Asn) or Gln-tRNA(Gln) through the transamidation of misacylated Asp-tRNA(Asn) or Glu-tRNA(Gln) in organisms which lack either or both of asparaginyl-tRNA or glutaminyl-tRNA synthetases. The reaction takes place in the presence of glutamine and ATP through an activated phospho-Asp-tRNA(Asn) or phospho-Glu-tRNA(Gln).</text>
</comment>
<dbReference type="Pfam" id="PF02686">
    <property type="entry name" value="GatC"/>
    <property type="match status" value="1"/>
</dbReference>
<comment type="subunit">
    <text evidence="1">Heterotrimer of A, B and C subunits.</text>
</comment>
<name>A0A8J6TIW8_9CHLR</name>
<protein>
    <recommendedName>
        <fullName evidence="1">Aspartyl/glutamyl-tRNA(Asn/Gln) amidotransferase subunit C</fullName>
        <shortName evidence="1">Asp/Glu-ADT subunit C</shortName>
        <ecNumber evidence="1">6.3.5.-</ecNumber>
    </recommendedName>
</protein>
<gene>
    <name evidence="1 2" type="primary">gatC</name>
    <name evidence="2" type="ORF">H8E29_05765</name>
</gene>
<dbReference type="NCBIfam" id="TIGR00135">
    <property type="entry name" value="gatC"/>
    <property type="match status" value="1"/>
</dbReference>